<evidence type="ECO:0000256" key="4">
    <source>
        <dbReference type="ARBA" id="ARBA00022679"/>
    </source>
</evidence>
<comment type="subcellular location">
    <subcellularLocation>
        <location evidence="12">Cytoplasm</location>
    </subcellularLocation>
</comment>
<dbReference type="GO" id="GO:0046872">
    <property type="term" value="F:metal ion binding"/>
    <property type="evidence" value="ECO:0007669"/>
    <property type="project" value="UniProtKB-KW"/>
</dbReference>
<keyword evidence="15" id="KW-1185">Reference proteome</keyword>
<accession>A0A3B0BNQ8</accession>
<dbReference type="InterPro" id="IPR011877">
    <property type="entry name" value="Ribokinase"/>
</dbReference>
<evidence type="ECO:0000256" key="11">
    <source>
        <dbReference type="ARBA" id="ARBA00023277"/>
    </source>
</evidence>
<evidence type="ECO:0000256" key="10">
    <source>
        <dbReference type="ARBA" id="ARBA00022958"/>
    </source>
</evidence>
<keyword evidence="6 12" id="KW-0547">Nucleotide-binding</keyword>
<sequence>MSNGSVLVVGSLNMDLVAQVQDMPRIGETIIGHSFDRMMGGKGANQAVAAARLGARVAMIGCFGSDAFAGDMRSILAKERIETDGIRTVENVSTGTAMIMVDRHGDNSIIVAPGANRYLGPDDIERHTELFESSDVVVLQLEIPLETVLHSVAAARRFGKTVVFNPAPMQGLSEELLRDIDYLILNEVEAEELTGAPASEFDTLAKRLAALPCKHVVLTLGGDGAAYISGSEVVRYPAMKVHAVDTTGAGDSFIGAFASRLARGDDARDAVKYAIKVAAITVTKLGAQAALPTEEETKQFDLLWGAESR</sequence>
<evidence type="ECO:0000256" key="9">
    <source>
        <dbReference type="ARBA" id="ARBA00022842"/>
    </source>
</evidence>
<dbReference type="Pfam" id="PF00294">
    <property type="entry name" value="PfkB"/>
    <property type="match status" value="1"/>
</dbReference>
<protein>
    <recommendedName>
        <fullName evidence="3 12">Ribokinase</fullName>
        <shortName evidence="12">RK</shortName>
        <ecNumber evidence="2 12">2.7.1.15</ecNumber>
    </recommendedName>
</protein>
<evidence type="ECO:0000256" key="1">
    <source>
        <dbReference type="ARBA" id="ARBA00005380"/>
    </source>
</evidence>
<comment type="function">
    <text evidence="12">Catalyzes the phosphorylation of ribose at O-5 in a reaction requiring ATP and magnesium. The resulting D-ribose-5-phosphate can then be used either for sythesis of nucleotides, histidine, and tryptophan, or as a component of the pentose phosphate pathway.</text>
</comment>
<feature type="binding site" evidence="12">
    <location>
        <position position="251"/>
    </location>
    <ligand>
        <name>substrate</name>
    </ligand>
</feature>
<feature type="binding site" evidence="12">
    <location>
        <position position="142"/>
    </location>
    <ligand>
        <name>substrate</name>
    </ligand>
</feature>
<dbReference type="CDD" id="cd01174">
    <property type="entry name" value="ribokinase"/>
    <property type="match status" value="1"/>
</dbReference>
<dbReference type="InterPro" id="IPR002139">
    <property type="entry name" value="Ribo/fructo_kinase"/>
</dbReference>
<feature type="binding site" evidence="12">
    <location>
        <position position="247"/>
    </location>
    <ligand>
        <name>K(+)</name>
        <dbReference type="ChEBI" id="CHEBI:29103"/>
    </ligand>
</feature>
<comment type="catalytic activity">
    <reaction evidence="12">
        <text>D-ribose + ATP = D-ribose 5-phosphate + ADP + H(+)</text>
        <dbReference type="Rhea" id="RHEA:13697"/>
        <dbReference type="ChEBI" id="CHEBI:15378"/>
        <dbReference type="ChEBI" id="CHEBI:30616"/>
        <dbReference type="ChEBI" id="CHEBI:47013"/>
        <dbReference type="ChEBI" id="CHEBI:78346"/>
        <dbReference type="ChEBI" id="CHEBI:456216"/>
        <dbReference type="EC" id="2.7.1.15"/>
    </reaction>
</comment>
<keyword evidence="7 12" id="KW-0418">Kinase</keyword>
<feature type="binding site" evidence="12">
    <location>
        <position position="286"/>
    </location>
    <ligand>
        <name>K(+)</name>
        <dbReference type="ChEBI" id="CHEBI:29103"/>
    </ligand>
</feature>
<comment type="pathway">
    <text evidence="12">Carbohydrate metabolism; D-ribose degradation; D-ribose 5-phosphate from beta-D-ribopyranose: step 2/2.</text>
</comment>
<dbReference type="PANTHER" id="PTHR10584:SF166">
    <property type="entry name" value="RIBOKINASE"/>
    <property type="match status" value="1"/>
</dbReference>
<dbReference type="PANTHER" id="PTHR10584">
    <property type="entry name" value="SUGAR KINASE"/>
    <property type="match status" value="1"/>
</dbReference>
<comment type="subunit">
    <text evidence="12">Homodimer.</text>
</comment>
<evidence type="ECO:0000256" key="6">
    <source>
        <dbReference type="ARBA" id="ARBA00022741"/>
    </source>
</evidence>
<dbReference type="GO" id="GO:0019303">
    <property type="term" value="P:D-ribose catabolic process"/>
    <property type="evidence" value="ECO:0007669"/>
    <property type="project" value="UniProtKB-UniRule"/>
</dbReference>
<feature type="active site" description="Proton acceptor" evidence="12">
    <location>
        <position position="251"/>
    </location>
</feature>
<dbReference type="GO" id="GO:0005524">
    <property type="term" value="F:ATP binding"/>
    <property type="evidence" value="ECO:0007669"/>
    <property type="project" value="UniProtKB-UniRule"/>
</dbReference>
<dbReference type="InterPro" id="IPR029056">
    <property type="entry name" value="Ribokinase-like"/>
</dbReference>
<feature type="domain" description="Carbohydrate kinase PfkB" evidence="13">
    <location>
        <begin position="5"/>
        <end position="293"/>
    </location>
</feature>
<dbReference type="PROSITE" id="PS00584">
    <property type="entry name" value="PFKB_KINASES_2"/>
    <property type="match status" value="1"/>
</dbReference>
<evidence type="ECO:0000256" key="5">
    <source>
        <dbReference type="ARBA" id="ARBA00022723"/>
    </source>
</evidence>
<dbReference type="GO" id="GO:0004747">
    <property type="term" value="F:ribokinase activity"/>
    <property type="evidence" value="ECO:0007669"/>
    <property type="project" value="UniProtKB-UniRule"/>
</dbReference>
<dbReference type="Proteomes" id="UP000282311">
    <property type="component" value="Unassembled WGS sequence"/>
</dbReference>
<evidence type="ECO:0000313" key="14">
    <source>
        <dbReference type="EMBL" id="RKN74154.1"/>
    </source>
</evidence>
<dbReference type="NCBIfam" id="TIGR02152">
    <property type="entry name" value="D_ribokin_bact"/>
    <property type="match status" value="1"/>
</dbReference>
<dbReference type="EC" id="2.7.1.15" evidence="2 12"/>
<evidence type="ECO:0000256" key="8">
    <source>
        <dbReference type="ARBA" id="ARBA00022840"/>
    </source>
</evidence>
<feature type="binding site" evidence="12">
    <location>
        <position position="245"/>
    </location>
    <ligand>
        <name>K(+)</name>
        <dbReference type="ChEBI" id="CHEBI:29103"/>
    </ligand>
</feature>
<evidence type="ECO:0000256" key="7">
    <source>
        <dbReference type="ARBA" id="ARBA00022777"/>
    </source>
</evidence>
<evidence type="ECO:0000256" key="12">
    <source>
        <dbReference type="HAMAP-Rule" id="MF_01987"/>
    </source>
</evidence>
<keyword evidence="9 12" id="KW-0460">Magnesium</keyword>
<dbReference type="AlphaFoldDB" id="A0A3B0BNQ8"/>
<keyword evidence="10 12" id="KW-0630">Potassium</keyword>
<dbReference type="SUPFAM" id="SSF53613">
    <property type="entry name" value="Ribokinase-like"/>
    <property type="match status" value="1"/>
</dbReference>
<dbReference type="InterPro" id="IPR011611">
    <property type="entry name" value="PfkB_dom"/>
</dbReference>
<dbReference type="PRINTS" id="PR00990">
    <property type="entry name" value="RIBOKINASE"/>
</dbReference>
<keyword evidence="11 12" id="KW-0119">Carbohydrate metabolism</keyword>
<feature type="binding site" evidence="12">
    <location>
        <position position="281"/>
    </location>
    <ligand>
        <name>K(+)</name>
        <dbReference type="ChEBI" id="CHEBI:29103"/>
    </ligand>
</feature>
<evidence type="ECO:0000256" key="3">
    <source>
        <dbReference type="ARBA" id="ARBA00016943"/>
    </source>
</evidence>
<comment type="caution">
    <text evidence="14">The sequence shown here is derived from an EMBL/GenBank/DDBJ whole genome shotgun (WGS) entry which is preliminary data.</text>
</comment>
<keyword evidence="5 12" id="KW-0479">Metal-binding</keyword>
<gene>
    <name evidence="12 14" type="primary">rbsK</name>
    <name evidence="14" type="ORF">D7M11_27275</name>
</gene>
<comment type="caution">
    <text evidence="12">Lacks conserved residue(s) required for the propagation of feature annotation.</text>
</comment>
<dbReference type="Gene3D" id="3.40.1190.20">
    <property type="match status" value="1"/>
</dbReference>
<organism evidence="14 15">
    <name type="scientific">Paenibacillus ginsengarvi</name>
    <dbReference type="NCBI Taxonomy" id="400777"/>
    <lineage>
        <taxon>Bacteria</taxon>
        <taxon>Bacillati</taxon>
        <taxon>Bacillota</taxon>
        <taxon>Bacilli</taxon>
        <taxon>Bacillales</taxon>
        <taxon>Paenibacillaceae</taxon>
        <taxon>Paenibacillus</taxon>
    </lineage>
</organism>
<comment type="similarity">
    <text evidence="12">Belongs to the carbohydrate kinase PfkB family. Ribokinase subfamily.</text>
</comment>
<comment type="cofactor">
    <cofactor evidence="12">
        <name>Mg(2+)</name>
        <dbReference type="ChEBI" id="CHEBI:18420"/>
    </cofactor>
    <text evidence="12">Requires a divalent cation, most likely magnesium in vivo, as an electrophilic catalyst to aid phosphoryl group transfer. It is the chelate of the metal and the nucleotide that is the actual substrate.</text>
</comment>
<feature type="binding site" evidence="12">
    <location>
        <position position="186"/>
    </location>
    <ligand>
        <name>ATP</name>
        <dbReference type="ChEBI" id="CHEBI:30616"/>
    </ligand>
</feature>
<evidence type="ECO:0000256" key="2">
    <source>
        <dbReference type="ARBA" id="ARBA00012035"/>
    </source>
</evidence>
<comment type="activity regulation">
    <text evidence="12">Activated by a monovalent cation that binds near, but not in, the active site. The most likely occupant of the site in vivo is potassium. Ion binding induces a conformational change that may alter substrate affinity.</text>
</comment>
<keyword evidence="8 12" id="KW-0067">ATP-binding</keyword>
<feature type="binding site" evidence="12">
    <location>
        <begin position="13"/>
        <end position="15"/>
    </location>
    <ligand>
        <name>substrate</name>
    </ligand>
</feature>
<feature type="binding site" evidence="12">
    <location>
        <begin position="41"/>
        <end position="45"/>
    </location>
    <ligand>
        <name>substrate</name>
    </ligand>
</feature>
<dbReference type="EMBL" id="RBAH01000025">
    <property type="protein sequence ID" value="RKN74154.1"/>
    <property type="molecule type" value="Genomic_DNA"/>
</dbReference>
<dbReference type="RefSeq" id="WP_120750424.1">
    <property type="nucleotide sequence ID" value="NZ_RBAH01000025.1"/>
</dbReference>
<feature type="binding site" evidence="12">
    <location>
        <begin position="250"/>
        <end position="251"/>
    </location>
    <ligand>
        <name>ATP</name>
        <dbReference type="ChEBI" id="CHEBI:30616"/>
    </ligand>
</feature>
<dbReference type="HAMAP" id="MF_01987">
    <property type="entry name" value="Ribokinase"/>
    <property type="match status" value="1"/>
</dbReference>
<evidence type="ECO:0000313" key="15">
    <source>
        <dbReference type="Proteomes" id="UP000282311"/>
    </source>
</evidence>
<dbReference type="OrthoDB" id="9775849at2"/>
<keyword evidence="4 12" id="KW-0808">Transferase</keyword>
<comment type="similarity">
    <text evidence="1">Belongs to the carbohydrate kinase pfkB family.</text>
</comment>
<keyword evidence="12" id="KW-0963">Cytoplasm</keyword>
<feature type="binding site" evidence="12">
    <location>
        <position position="284"/>
    </location>
    <ligand>
        <name>K(+)</name>
        <dbReference type="ChEBI" id="CHEBI:29103"/>
    </ligand>
</feature>
<proteinExistence type="inferred from homology"/>
<name>A0A3B0BNQ8_9BACL</name>
<reference evidence="14 15" key="1">
    <citation type="journal article" date="2007" name="Int. J. Syst. Evol. Microbiol.">
        <title>Paenibacillus ginsengarvi sp. nov., isolated from soil from ginseng cultivation.</title>
        <authorList>
            <person name="Yoon M.H."/>
            <person name="Ten L.N."/>
            <person name="Im W.T."/>
        </authorList>
    </citation>
    <scope>NUCLEOTIDE SEQUENCE [LARGE SCALE GENOMIC DNA]</scope>
    <source>
        <strain evidence="14 15">KCTC 13059</strain>
    </source>
</reference>
<dbReference type="GO" id="GO:0005829">
    <property type="term" value="C:cytosol"/>
    <property type="evidence" value="ECO:0007669"/>
    <property type="project" value="TreeGrafter"/>
</dbReference>
<dbReference type="UniPathway" id="UPA00916">
    <property type="reaction ID" value="UER00889"/>
</dbReference>
<feature type="binding site" evidence="12">
    <location>
        <begin position="219"/>
        <end position="224"/>
    </location>
    <ligand>
        <name>ATP</name>
        <dbReference type="ChEBI" id="CHEBI:30616"/>
    </ligand>
</feature>
<evidence type="ECO:0000259" key="13">
    <source>
        <dbReference type="Pfam" id="PF00294"/>
    </source>
</evidence>
<dbReference type="InterPro" id="IPR002173">
    <property type="entry name" value="Carboh/pur_kinase_PfkB_CS"/>
</dbReference>